<dbReference type="GO" id="GO:0016740">
    <property type="term" value="F:transferase activity"/>
    <property type="evidence" value="ECO:0007669"/>
    <property type="project" value="UniProtKB-KW"/>
</dbReference>
<dbReference type="InterPro" id="IPR002654">
    <property type="entry name" value="Glyco_trans_25"/>
</dbReference>
<dbReference type="RefSeq" id="WP_060968049.1">
    <property type="nucleotide sequence ID" value="NZ_LNJP01000003.1"/>
</dbReference>
<dbReference type="GO" id="GO:0009103">
    <property type="term" value="P:lipopolysaccharide biosynthetic process"/>
    <property type="evidence" value="ECO:0007669"/>
    <property type="project" value="UniProtKB-KW"/>
</dbReference>
<reference evidence="5 6" key="1">
    <citation type="submission" date="2015-11" db="EMBL/GenBank/DDBJ databases">
        <authorList>
            <person name="Sahl J."/>
            <person name="Wagner D."/>
            <person name="Keim P."/>
        </authorList>
    </citation>
    <scope>NUCLEOTIDE SEQUENCE [LARGE SCALE GENOMIC DNA]</scope>
    <source>
        <strain evidence="5 6">AZ-4-2-10-S1-D7</strain>
    </source>
</reference>
<comment type="pathway">
    <text evidence="1">Bacterial outer membrane biogenesis; lipooligosaccharide biosynthesis.</text>
</comment>
<accession>A0AAW3PS21</accession>
<proteinExistence type="predicted"/>
<name>A0AAW3PS21_9BURK</name>
<evidence type="ECO:0000256" key="2">
    <source>
        <dbReference type="ARBA" id="ARBA00005222"/>
    </source>
</evidence>
<dbReference type="EMBL" id="LNJP01000003">
    <property type="protein sequence ID" value="KWZ31560.1"/>
    <property type="molecule type" value="Genomic_DNA"/>
</dbReference>
<feature type="domain" description="Glycosyl transferase family 25" evidence="4">
    <location>
        <begin position="22"/>
        <end position="199"/>
    </location>
</feature>
<protein>
    <submittedName>
        <fullName evidence="5">Glycosyl transferase</fullName>
    </submittedName>
</protein>
<evidence type="ECO:0000256" key="3">
    <source>
        <dbReference type="ARBA" id="ARBA00022985"/>
    </source>
</evidence>
<keyword evidence="5" id="KW-0808">Transferase</keyword>
<evidence type="ECO:0000256" key="1">
    <source>
        <dbReference type="ARBA" id="ARBA00005068"/>
    </source>
</evidence>
<comment type="caution">
    <text evidence="5">The sequence shown here is derived from an EMBL/GenBank/DDBJ whole genome shotgun (WGS) entry which is preliminary data.</text>
</comment>
<evidence type="ECO:0000313" key="6">
    <source>
        <dbReference type="Proteomes" id="UP000070434"/>
    </source>
</evidence>
<dbReference type="Proteomes" id="UP000070434">
    <property type="component" value="Unassembled WGS sequence"/>
</dbReference>
<dbReference type="Pfam" id="PF01755">
    <property type="entry name" value="Glyco_transf_25"/>
    <property type="match status" value="1"/>
</dbReference>
<keyword evidence="3" id="KW-0448">Lipopolysaccharide biosynthesis</keyword>
<evidence type="ECO:0000313" key="5">
    <source>
        <dbReference type="EMBL" id="KWZ31560.1"/>
    </source>
</evidence>
<sequence length="256" mass="28416">MMATNASTLLAADPVVRPTVKVISLRRSHARRHAFRANNPHLDFEFVDAIDGHALSDAAIAASGLFAPGLPYTRGAFGIAMTTHRLWSDIASGRERVTIAEDDAIFRPDFHDATLQFLRDNRGRHDFIAWGYNFDSILRGSIFNSRAPVTMRFDEAALDDAIGDFRNDRGPVLVMNLLEFYGICAYTISPAGARFLLDRCFPLRPETLYSYGLGRTLDNYGIDIVMNKFYGAMRSAATFPPLAVTMNARETSTVQA</sequence>
<organism evidence="5 6">
    <name type="scientific">Burkholderia anthina</name>
    <dbReference type="NCBI Taxonomy" id="179879"/>
    <lineage>
        <taxon>Bacteria</taxon>
        <taxon>Pseudomonadati</taxon>
        <taxon>Pseudomonadota</taxon>
        <taxon>Betaproteobacteria</taxon>
        <taxon>Burkholderiales</taxon>
        <taxon>Burkholderiaceae</taxon>
        <taxon>Burkholderia</taxon>
        <taxon>Burkholderia cepacia complex</taxon>
    </lineage>
</organism>
<evidence type="ECO:0000259" key="4">
    <source>
        <dbReference type="Pfam" id="PF01755"/>
    </source>
</evidence>
<dbReference type="CDD" id="cd06532">
    <property type="entry name" value="Glyco_transf_25"/>
    <property type="match status" value="1"/>
</dbReference>
<gene>
    <name evidence="5" type="ORF">WS64_25150</name>
</gene>
<comment type="pathway">
    <text evidence="2">Glycan metabolism; lacto-N-neotetraose biosynthesis.</text>
</comment>
<dbReference type="AlphaFoldDB" id="A0AAW3PS21"/>